<dbReference type="InterPro" id="IPR016185">
    <property type="entry name" value="PreATP-grasp_dom_sf"/>
</dbReference>
<dbReference type="SUPFAM" id="SSF52440">
    <property type="entry name" value="PreATP-grasp domain"/>
    <property type="match status" value="1"/>
</dbReference>
<dbReference type="AlphaFoldDB" id="X1LRD0"/>
<evidence type="ECO:0000259" key="1">
    <source>
        <dbReference type="Pfam" id="PF01820"/>
    </source>
</evidence>
<dbReference type="GO" id="GO:0005524">
    <property type="term" value="F:ATP binding"/>
    <property type="evidence" value="ECO:0007669"/>
    <property type="project" value="InterPro"/>
</dbReference>
<dbReference type="Gene3D" id="3.40.50.20">
    <property type="match status" value="1"/>
</dbReference>
<dbReference type="PANTHER" id="PTHR23132">
    <property type="entry name" value="D-ALANINE--D-ALANINE LIGASE"/>
    <property type="match status" value="1"/>
</dbReference>
<dbReference type="InterPro" id="IPR011127">
    <property type="entry name" value="Dala_Dala_lig_N"/>
</dbReference>
<reference evidence="2" key="1">
    <citation type="journal article" date="2014" name="Front. Microbiol.">
        <title>High frequency of phylogenetically diverse reductive dehalogenase-homologous genes in deep subseafloor sedimentary metagenomes.</title>
        <authorList>
            <person name="Kawai M."/>
            <person name="Futagami T."/>
            <person name="Toyoda A."/>
            <person name="Takaki Y."/>
            <person name="Nishi S."/>
            <person name="Hori S."/>
            <person name="Arai W."/>
            <person name="Tsubouchi T."/>
            <person name="Morono Y."/>
            <person name="Uchiyama I."/>
            <person name="Ito T."/>
            <person name="Fujiyama A."/>
            <person name="Inagaki F."/>
            <person name="Takami H."/>
        </authorList>
    </citation>
    <scope>NUCLEOTIDE SEQUENCE</scope>
    <source>
        <strain evidence="2">Expedition CK06-06</strain>
    </source>
</reference>
<dbReference type="GO" id="GO:0008716">
    <property type="term" value="F:D-alanine-D-alanine ligase activity"/>
    <property type="evidence" value="ECO:0007669"/>
    <property type="project" value="TreeGrafter"/>
</dbReference>
<accession>X1LRD0</accession>
<dbReference type="GO" id="GO:0009252">
    <property type="term" value="P:peptidoglycan biosynthetic process"/>
    <property type="evidence" value="ECO:0007669"/>
    <property type="project" value="TreeGrafter"/>
</dbReference>
<dbReference type="InterPro" id="IPR013815">
    <property type="entry name" value="ATP_grasp_subdomain_1"/>
</dbReference>
<dbReference type="PANTHER" id="PTHR23132:SF23">
    <property type="entry name" value="D-ALANINE--D-ALANINE LIGASE B"/>
    <property type="match status" value="1"/>
</dbReference>
<name>X1LRD0_9ZZZZ</name>
<organism evidence="2">
    <name type="scientific">marine sediment metagenome</name>
    <dbReference type="NCBI Taxonomy" id="412755"/>
    <lineage>
        <taxon>unclassified sequences</taxon>
        <taxon>metagenomes</taxon>
        <taxon>ecological metagenomes</taxon>
    </lineage>
</organism>
<evidence type="ECO:0000313" key="2">
    <source>
        <dbReference type="EMBL" id="GAI08371.1"/>
    </source>
</evidence>
<feature type="non-terminal residue" evidence="2">
    <location>
        <position position="191"/>
    </location>
</feature>
<dbReference type="Pfam" id="PF01820">
    <property type="entry name" value="Dala_Dala_lig_N"/>
    <property type="match status" value="1"/>
</dbReference>
<sequence>MEIENSKLKVAVLTGGIGEERDISIQSGNYVTQALKEAGLNVVAADIQPDNMDILKDDSIDVFFVALHGKFGEDGQLQQILEDKSLVYTGSGPTVSKLAFDKLASKKCFNKAGITTPKAIKWDHVLQKDRKTGTQFYARTKAKEIKKQLLQLSERYVVKPVRQGSTVGVTIVDNPESALAAARQCLSKFGD</sequence>
<dbReference type="SUPFAM" id="SSF56059">
    <property type="entry name" value="Glutathione synthetase ATP-binding domain-like"/>
    <property type="match status" value="1"/>
</dbReference>
<protein>
    <recommendedName>
        <fullName evidence="1">D-alanine--D-alanine ligase N-terminal domain-containing protein</fullName>
    </recommendedName>
</protein>
<gene>
    <name evidence="2" type="ORF">S06H3_10504</name>
</gene>
<feature type="domain" description="D-alanine--D-alanine ligase N-terminal" evidence="1">
    <location>
        <begin position="57"/>
        <end position="91"/>
    </location>
</feature>
<dbReference type="Gene3D" id="3.30.1490.20">
    <property type="entry name" value="ATP-grasp fold, A domain"/>
    <property type="match status" value="1"/>
</dbReference>
<dbReference type="EMBL" id="BARV01004873">
    <property type="protein sequence ID" value="GAI08371.1"/>
    <property type="molecule type" value="Genomic_DNA"/>
</dbReference>
<comment type="caution">
    <text evidence="2">The sequence shown here is derived from an EMBL/GenBank/DDBJ whole genome shotgun (WGS) entry which is preliminary data.</text>
</comment>
<dbReference type="GO" id="GO:0005829">
    <property type="term" value="C:cytosol"/>
    <property type="evidence" value="ECO:0007669"/>
    <property type="project" value="TreeGrafter"/>
</dbReference>
<proteinExistence type="predicted"/>